<dbReference type="Proteomes" id="UP000291106">
    <property type="component" value="Chromosome"/>
</dbReference>
<dbReference type="PANTHER" id="PTHR34322:SF2">
    <property type="entry name" value="TRANSPOSASE IS200-LIKE DOMAIN-CONTAINING PROTEIN"/>
    <property type="match status" value="1"/>
</dbReference>
<dbReference type="GO" id="GO:0003677">
    <property type="term" value="F:DNA binding"/>
    <property type="evidence" value="ECO:0007669"/>
    <property type="project" value="InterPro"/>
</dbReference>
<dbReference type="SMART" id="SM01321">
    <property type="entry name" value="Y1_Tnp"/>
    <property type="match status" value="1"/>
</dbReference>
<dbReference type="PANTHER" id="PTHR34322">
    <property type="entry name" value="TRANSPOSASE, Y1_TNP DOMAIN-CONTAINING"/>
    <property type="match status" value="1"/>
</dbReference>
<evidence type="ECO:0000259" key="1">
    <source>
        <dbReference type="SMART" id="SM01321"/>
    </source>
</evidence>
<reference evidence="2 3" key="1">
    <citation type="submission" date="2019-02" db="EMBL/GenBank/DDBJ databases">
        <title>Shewanella sp. D4-2 isolated from Dokdo Island.</title>
        <authorList>
            <person name="Baek K."/>
        </authorList>
    </citation>
    <scope>NUCLEOTIDE SEQUENCE [LARGE SCALE GENOMIC DNA]</scope>
    <source>
        <strain evidence="2 3">D4-2</strain>
    </source>
</reference>
<evidence type="ECO:0000313" key="3">
    <source>
        <dbReference type="Proteomes" id="UP000291106"/>
    </source>
</evidence>
<sequence>MPRTLRFTPNDIPVHIIQRGNNRQACFFDEQDYIAYSHWLKQYAHEYKVDIHAWVFMTNHVHLLCTPRQTNGISLMMQALGRQYVRYINKTYSRSGTLWEGRFKSSLVQTEAYLLQVYRYIELNPVRAGMVSSPDDYKWSSYQINAKGKHSELCAPHEVYLALANSPRARLAAYQQLVKQQLDTSIVADITLATHKGLAIGDPLFMSRIEALAVSATSHAKAS</sequence>
<feature type="domain" description="Transposase IS200-like" evidence="1">
    <location>
        <begin position="9"/>
        <end position="124"/>
    </location>
</feature>
<dbReference type="RefSeq" id="WP_130601291.1">
    <property type="nucleotide sequence ID" value="NZ_CP036200.1"/>
</dbReference>
<protein>
    <submittedName>
        <fullName evidence="2">Transposase</fullName>
    </submittedName>
</protein>
<keyword evidence="3" id="KW-1185">Reference proteome</keyword>
<dbReference type="InterPro" id="IPR036515">
    <property type="entry name" value="Transposase_17_sf"/>
</dbReference>
<dbReference type="AlphaFoldDB" id="A0A411PJY9"/>
<dbReference type="GO" id="GO:0004803">
    <property type="term" value="F:transposase activity"/>
    <property type="evidence" value="ECO:0007669"/>
    <property type="project" value="InterPro"/>
</dbReference>
<dbReference type="InterPro" id="IPR002686">
    <property type="entry name" value="Transposase_17"/>
</dbReference>
<dbReference type="Pfam" id="PF01797">
    <property type="entry name" value="Y1_Tnp"/>
    <property type="match status" value="1"/>
</dbReference>
<dbReference type="KEGG" id="smai:EXU30_14770"/>
<accession>A0A411PJY9</accession>
<evidence type="ECO:0000313" key="2">
    <source>
        <dbReference type="EMBL" id="QBF83808.1"/>
    </source>
</evidence>
<organism evidence="2 3">
    <name type="scientific">Shewanella maritima</name>
    <dbReference type="NCBI Taxonomy" id="2520507"/>
    <lineage>
        <taxon>Bacteria</taxon>
        <taxon>Pseudomonadati</taxon>
        <taxon>Pseudomonadota</taxon>
        <taxon>Gammaproteobacteria</taxon>
        <taxon>Alteromonadales</taxon>
        <taxon>Shewanellaceae</taxon>
        <taxon>Shewanella</taxon>
    </lineage>
</organism>
<gene>
    <name evidence="2" type="ORF">EXU30_14770</name>
</gene>
<dbReference type="SUPFAM" id="SSF143422">
    <property type="entry name" value="Transposase IS200-like"/>
    <property type="match status" value="1"/>
</dbReference>
<dbReference type="GO" id="GO:0006313">
    <property type="term" value="P:DNA transposition"/>
    <property type="evidence" value="ECO:0007669"/>
    <property type="project" value="InterPro"/>
</dbReference>
<dbReference type="Gene3D" id="3.30.70.1290">
    <property type="entry name" value="Transposase IS200-like"/>
    <property type="match status" value="1"/>
</dbReference>
<name>A0A411PJY9_9GAMM</name>
<dbReference type="OrthoDB" id="9814067at2"/>
<proteinExistence type="predicted"/>
<dbReference type="EMBL" id="CP036200">
    <property type="protein sequence ID" value="QBF83808.1"/>
    <property type="molecule type" value="Genomic_DNA"/>
</dbReference>